<feature type="transmembrane region" description="Helical" evidence="2">
    <location>
        <begin position="320"/>
        <end position="340"/>
    </location>
</feature>
<keyword evidence="2" id="KW-0812">Transmembrane</keyword>
<evidence type="ECO:0000256" key="2">
    <source>
        <dbReference type="SAM" id="Phobius"/>
    </source>
</evidence>
<proteinExistence type="predicted"/>
<dbReference type="PANTHER" id="PTHR31600:SF2">
    <property type="entry name" value="GAMETE ENRICHED GENE 10 PROTEIN-RELATED"/>
    <property type="match status" value="1"/>
</dbReference>
<keyword evidence="2" id="KW-1133">Transmembrane helix</keyword>
<evidence type="ECO:0000313" key="5">
    <source>
        <dbReference type="Proteomes" id="UP001162131"/>
    </source>
</evidence>
<accession>A0AAU9JKG4</accession>
<feature type="transmembrane region" description="Helical" evidence="2">
    <location>
        <begin position="295"/>
        <end position="314"/>
    </location>
</feature>
<reference evidence="4" key="1">
    <citation type="submission" date="2021-09" db="EMBL/GenBank/DDBJ databases">
        <authorList>
            <consortium name="AG Swart"/>
            <person name="Singh M."/>
            <person name="Singh A."/>
            <person name="Seah K."/>
            <person name="Emmerich C."/>
        </authorList>
    </citation>
    <scope>NUCLEOTIDE SEQUENCE</scope>
    <source>
        <strain evidence="4">ATCC30299</strain>
    </source>
</reference>
<feature type="transmembrane region" description="Helical" evidence="2">
    <location>
        <begin position="196"/>
        <end position="217"/>
    </location>
</feature>
<feature type="transmembrane region" description="Helical" evidence="2">
    <location>
        <begin position="262"/>
        <end position="283"/>
    </location>
</feature>
<comment type="caution">
    <text evidence="4">The sequence shown here is derived from an EMBL/GenBank/DDBJ whole genome shotgun (WGS) entry which is preliminary data.</text>
</comment>
<dbReference type="PANTHER" id="PTHR31600">
    <property type="entry name" value="TINY MACROCYSTS PROTEIN B-RELATED"/>
    <property type="match status" value="1"/>
</dbReference>
<gene>
    <name evidence="4" type="ORF">BSTOLATCC_MIC35001</name>
</gene>
<feature type="transmembrane region" description="Helical" evidence="2">
    <location>
        <begin position="1329"/>
        <end position="1351"/>
    </location>
</feature>
<dbReference type="Proteomes" id="UP001162131">
    <property type="component" value="Unassembled WGS sequence"/>
</dbReference>
<feature type="transmembrane region" description="Helical" evidence="2">
    <location>
        <begin position="238"/>
        <end position="256"/>
    </location>
</feature>
<dbReference type="Pfam" id="PF25474">
    <property type="entry name" value="TPR_TmcB"/>
    <property type="match status" value="1"/>
</dbReference>
<feature type="transmembrane region" description="Helical" evidence="2">
    <location>
        <begin position="56"/>
        <end position="75"/>
    </location>
</feature>
<dbReference type="InterPro" id="IPR057352">
    <property type="entry name" value="TPR_TmcB/C"/>
</dbReference>
<feature type="transmembrane region" description="Helical" evidence="2">
    <location>
        <begin position="147"/>
        <end position="167"/>
    </location>
</feature>
<feature type="transmembrane region" description="Helical" evidence="2">
    <location>
        <begin position="862"/>
        <end position="887"/>
    </location>
</feature>
<evidence type="ECO:0000256" key="1">
    <source>
        <dbReference type="SAM" id="Coils"/>
    </source>
</evidence>
<evidence type="ECO:0000259" key="3">
    <source>
        <dbReference type="Pfam" id="PF25474"/>
    </source>
</evidence>
<organism evidence="4 5">
    <name type="scientific">Blepharisma stoltei</name>
    <dbReference type="NCBI Taxonomy" id="1481888"/>
    <lineage>
        <taxon>Eukaryota</taxon>
        <taxon>Sar</taxon>
        <taxon>Alveolata</taxon>
        <taxon>Ciliophora</taxon>
        <taxon>Postciliodesmatophora</taxon>
        <taxon>Heterotrichea</taxon>
        <taxon>Heterotrichida</taxon>
        <taxon>Blepharismidae</taxon>
        <taxon>Blepharisma</taxon>
    </lineage>
</organism>
<keyword evidence="5" id="KW-1185">Reference proteome</keyword>
<keyword evidence="2" id="KW-0472">Membrane</keyword>
<feature type="coiled-coil region" evidence="1">
    <location>
        <begin position="497"/>
        <end position="524"/>
    </location>
</feature>
<feature type="transmembrane region" description="Helical" evidence="2">
    <location>
        <begin position="1054"/>
        <end position="1080"/>
    </location>
</feature>
<dbReference type="EMBL" id="CAJZBQ010000035">
    <property type="protein sequence ID" value="CAG9323975.1"/>
    <property type="molecule type" value="Genomic_DNA"/>
</dbReference>
<protein>
    <recommendedName>
        <fullName evidence="3">TmcB/TmcC TPR repeats domain-containing protein</fullName>
    </recommendedName>
</protein>
<evidence type="ECO:0000313" key="4">
    <source>
        <dbReference type="EMBL" id="CAG9323975.1"/>
    </source>
</evidence>
<keyword evidence="1" id="KW-0175">Coiled coil</keyword>
<dbReference type="InterPro" id="IPR052994">
    <property type="entry name" value="Tiny_macrocysts_regulators"/>
</dbReference>
<feature type="transmembrane region" description="Helical" evidence="2">
    <location>
        <begin position="110"/>
        <end position="135"/>
    </location>
</feature>
<name>A0AAU9JKG4_9CILI</name>
<sequence>MFELDSEIDQPTTLRKNNIELKPKKSIIKSVFKFYSLMYYKKFFGEDSLTKQKIKLVIEVLFWCVQIIALLWFPHLSIEDWSNNMIIWKIIGYFRIDNACSALGIIDKCFYILIAGIFAIFSSAVLLILSLYYSVKVPKIIFAIFEKIIYLWLALLYIPSLVLLSIFSKYHFLNHDHVLEYENTDNLSDFKITASWQMVSISAIMLSFLIAILSTEFSGEIRHCAAKNIVKSKSNSRVELHAAIFTFIFSILYPLSVDNYTIYFQFSILAASTLLIWEILTFSPYFSVYSNTLEIIRFFLVALISFLFILGYWIDNSLLITIFAIFLVPISILCIIQFILKKSKTRTPPIIVDIKNKFDLEKYLRSALCSNDVENKDEIIGIFEIFFKKKIMHRDKLQIVWAANYCIYALKNEALAKIKLSKSKSISDWSLEANYQQYLCHKAIISANSNESISFGNYHQNLNKVKKEDKKLCLNLLEFWREITSKSPGFFKLTKTLNSIDTRIEFLNDEYKELASKYHKSKEILSLYSSYLKNILFEIERSEMLIFKLKSLKEIYLSSDNTENFSYFDTNNGVLIISNEEKNLGEILYSNSKTAGILNFPLESIIGSNIKNFIPFPYNKEITEKLSNLIDFSSDTEISLHKGFFLISPMNFLLECTGKMLFSSINNVVVTILIFKLKQARYQSALISNDGVIFSCSEGFPVAAGASHNNVIGASISNLFFDLKQIDIKPFIPYKLPNFAKETIMVLSNLECFDMKMLYILLINDFGEIQKWTTDCSNSHKIETQRGGSIQNMLLSVEDPSIIHENHSEILDSKSDQSSDESSKMIENILIDKYEEKTQNTDNENQIVFIHMMKISARSINALHCVFILCILIVLGSNISVLSYAVYSINLARDISLSRSIGDIGKSFQQMAFLSRIIGIVSYFPDSEEAVLYCFNLFKSDIANLEDIYINIGSNLTKWDSCSSQSIFTGKNINLWNIGPLIYQEKVNLIDTVSQFIIYGKEFVRKFNTTEDYSNTVLFFALNGYGEAFNYCNNSLYDVTGCKKSEISGLKSEMFALLIIGIAAMAIGICIMTPFCYFAIKTENMLWNNIRKNAYKHYHKLKKLCFKRLANVHFQLELADHEETRYKKRLNFKNYWKYIWRASLFFIITSLFCLLNIFIFYEKCAEYLYCRPEIIKSLIHSQVFITSLSIWTSETGLYTTDYSLQNMLPFALPFSDSNIKLRDIISLTKHSLTSLRSTQCKSIFSKSYTEELYEYQKDGDIQEHTYGVYGAEEVAMLDAYYIAYYENASVEDWLKFIVQLQKMNDKYDEFIDENNQHSQNLIDDQISTIIIFLVLFVGLSFGMYMGLYLTFFRREKKYLRKINSMLKLMPG</sequence>
<feature type="domain" description="TmcB/TmcC TPR repeats" evidence="3">
    <location>
        <begin position="440"/>
        <end position="551"/>
    </location>
</feature>
<feature type="transmembrane region" description="Helical" evidence="2">
    <location>
        <begin position="1138"/>
        <end position="1161"/>
    </location>
</feature>